<proteinExistence type="predicted"/>
<accession>A0A9W6TC12</accession>
<keyword evidence="2" id="KW-0812">Transmembrane</keyword>
<name>A0A9W6TC12_9STRA</name>
<gene>
    <name evidence="3" type="ORF">Plil01_000195200</name>
</gene>
<dbReference type="InterPro" id="IPR027417">
    <property type="entry name" value="P-loop_NTPase"/>
</dbReference>
<dbReference type="SUPFAM" id="SSF52540">
    <property type="entry name" value="P-loop containing nucleoside triphosphate hydrolases"/>
    <property type="match status" value="1"/>
</dbReference>
<dbReference type="EMBL" id="BSXW01000068">
    <property type="protein sequence ID" value="GMF11223.1"/>
    <property type="molecule type" value="Genomic_DNA"/>
</dbReference>
<dbReference type="OrthoDB" id="123799at2759"/>
<keyword evidence="1" id="KW-0813">Transport</keyword>
<dbReference type="Gene3D" id="3.40.50.300">
    <property type="entry name" value="P-loop containing nucleotide triphosphate hydrolases"/>
    <property type="match status" value="1"/>
</dbReference>
<comment type="caution">
    <text evidence="3">The sequence shown here is derived from an EMBL/GenBank/DDBJ whole genome shotgun (WGS) entry which is preliminary data.</text>
</comment>
<keyword evidence="2" id="KW-0472">Membrane</keyword>
<sequence>MIGNSAENAAAMEVASAMFKHHPEVVTQQLGLQICENTVVGDAMLRGVSAGERKRVTTREMQFDDQQVMMMDEISTGLDSAAAFDIISTQRSLAKKFNKTVVISLLQPFPEIFGLFDNVLILNARRVMYNGPRGNALSYFEGMGLPHRDIADFLLDLGTNKQGQYEKKLAPGIIVPRTPSEFAGLFSNSDISRRISAESESPVAPELVETKKKFMDMFPEFCRGFLASTVALMQRQVRMTVRNTPYLKGRGFMVVVMGLLNGSVYYQFDVTDAQIVLGIIFASVMFLSMSQ</sequence>
<feature type="transmembrane region" description="Helical" evidence="2">
    <location>
        <begin position="251"/>
        <end position="268"/>
    </location>
</feature>
<keyword evidence="4" id="KW-1185">Reference proteome</keyword>
<evidence type="ECO:0000256" key="2">
    <source>
        <dbReference type="SAM" id="Phobius"/>
    </source>
</evidence>
<evidence type="ECO:0000313" key="3">
    <source>
        <dbReference type="EMBL" id="GMF11223.1"/>
    </source>
</evidence>
<organism evidence="3 4">
    <name type="scientific">Phytophthora lilii</name>
    <dbReference type="NCBI Taxonomy" id="2077276"/>
    <lineage>
        <taxon>Eukaryota</taxon>
        <taxon>Sar</taxon>
        <taxon>Stramenopiles</taxon>
        <taxon>Oomycota</taxon>
        <taxon>Peronosporomycetes</taxon>
        <taxon>Peronosporales</taxon>
        <taxon>Peronosporaceae</taxon>
        <taxon>Phytophthora</taxon>
    </lineage>
</organism>
<evidence type="ECO:0000313" key="4">
    <source>
        <dbReference type="Proteomes" id="UP001165083"/>
    </source>
</evidence>
<evidence type="ECO:0000256" key="1">
    <source>
        <dbReference type="ARBA" id="ARBA00022448"/>
    </source>
</evidence>
<dbReference type="Proteomes" id="UP001165083">
    <property type="component" value="Unassembled WGS sequence"/>
</dbReference>
<dbReference type="AlphaFoldDB" id="A0A9W6TC12"/>
<reference evidence="3" key="1">
    <citation type="submission" date="2023-04" db="EMBL/GenBank/DDBJ databases">
        <title>Phytophthora lilii NBRC 32176.</title>
        <authorList>
            <person name="Ichikawa N."/>
            <person name="Sato H."/>
            <person name="Tonouchi N."/>
        </authorList>
    </citation>
    <scope>NUCLEOTIDE SEQUENCE</scope>
    <source>
        <strain evidence="3">NBRC 32176</strain>
    </source>
</reference>
<dbReference type="PANTHER" id="PTHR19241">
    <property type="entry name" value="ATP-BINDING CASSETTE TRANSPORTER"/>
    <property type="match status" value="1"/>
</dbReference>
<keyword evidence="2" id="KW-1133">Transmembrane helix</keyword>
<feature type="transmembrane region" description="Helical" evidence="2">
    <location>
        <begin position="274"/>
        <end position="290"/>
    </location>
</feature>
<protein>
    <submittedName>
        <fullName evidence="3">Unnamed protein product</fullName>
    </submittedName>
</protein>